<reference evidence="3 4" key="1">
    <citation type="submission" date="2020-11" db="EMBL/GenBank/DDBJ databases">
        <title>Corynebacterium sp. ZJ-599.</title>
        <authorList>
            <person name="Zhou J."/>
        </authorList>
    </citation>
    <scope>NUCLEOTIDE SEQUENCE [LARGE SCALE GENOMIC DNA]</scope>
    <source>
        <strain evidence="3 4">ZJ-599</strain>
    </source>
</reference>
<keyword evidence="2" id="KW-0732">Signal</keyword>
<feature type="compositionally biased region" description="Low complexity" evidence="1">
    <location>
        <begin position="38"/>
        <end position="61"/>
    </location>
</feature>
<feature type="region of interest" description="Disordered" evidence="1">
    <location>
        <begin position="32"/>
        <end position="120"/>
    </location>
</feature>
<dbReference type="RefSeq" id="WP_165010138.1">
    <property type="nucleotide sequence ID" value="NZ_CP064954.1"/>
</dbReference>
<evidence type="ECO:0008006" key="5">
    <source>
        <dbReference type="Google" id="ProtNLM"/>
    </source>
</evidence>
<dbReference type="KEGG" id="cliz:G7Y31_07835"/>
<sequence>MFGVILSLRTPARPVIAALALALPLGLAACGSGDEENSAASSTVKTTSAKASTSAAPTSSEKPSEDKPEEQEEKKEEDKKEETKEPEQPQQAPQTLVNPFEGQPQAPAEGFAPIEGGQDDPAVKEAITGLVNGLYAQQTIGDFGRYMLDSTCQRVLAQQPPVPMTELDQFNNVPITQMTPEWGKFGLESVSDVSANGDEASATVTTRNPNGIESATMIFANEGGRWKMCSPVQP</sequence>
<feature type="compositionally biased region" description="Basic and acidic residues" evidence="1">
    <location>
        <begin position="62"/>
        <end position="87"/>
    </location>
</feature>
<evidence type="ECO:0000256" key="1">
    <source>
        <dbReference type="SAM" id="MobiDB-lite"/>
    </source>
</evidence>
<evidence type="ECO:0000313" key="4">
    <source>
        <dbReference type="Proteomes" id="UP000594681"/>
    </source>
</evidence>
<gene>
    <name evidence="3" type="ORF">G7Y31_07835</name>
</gene>
<evidence type="ECO:0000313" key="3">
    <source>
        <dbReference type="EMBL" id="QPK78474.1"/>
    </source>
</evidence>
<dbReference type="EMBL" id="CP064954">
    <property type="protein sequence ID" value="QPK78474.1"/>
    <property type="molecule type" value="Genomic_DNA"/>
</dbReference>
<evidence type="ECO:0000256" key="2">
    <source>
        <dbReference type="SAM" id="SignalP"/>
    </source>
</evidence>
<name>A0A7T0KE58_9CORY</name>
<accession>A0A7T0KE58</accession>
<proteinExistence type="predicted"/>
<feature type="chain" id="PRO_5033044548" description="Secreted protein" evidence="2">
    <location>
        <begin position="18"/>
        <end position="234"/>
    </location>
</feature>
<organism evidence="3 4">
    <name type="scientific">Corynebacterium lizhenjunii</name>
    <dbReference type="NCBI Taxonomy" id="2709394"/>
    <lineage>
        <taxon>Bacteria</taxon>
        <taxon>Bacillati</taxon>
        <taxon>Actinomycetota</taxon>
        <taxon>Actinomycetes</taxon>
        <taxon>Mycobacteriales</taxon>
        <taxon>Corynebacteriaceae</taxon>
        <taxon>Corynebacterium</taxon>
    </lineage>
</organism>
<feature type="signal peptide" evidence="2">
    <location>
        <begin position="1"/>
        <end position="17"/>
    </location>
</feature>
<dbReference type="Proteomes" id="UP000594681">
    <property type="component" value="Chromosome"/>
</dbReference>
<protein>
    <recommendedName>
        <fullName evidence="5">Secreted protein</fullName>
    </recommendedName>
</protein>
<dbReference type="AlphaFoldDB" id="A0A7T0KE58"/>
<keyword evidence="4" id="KW-1185">Reference proteome</keyword>